<dbReference type="SMART" id="SM00862">
    <property type="entry name" value="Trans_reg_C"/>
    <property type="match status" value="1"/>
</dbReference>
<name>A0ABQ6BL69_9CAUL</name>
<dbReference type="InterPro" id="IPR039420">
    <property type="entry name" value="WalR-like"/>
</dbReference>
<reference evidence="9" key="1">
    <citation type="journal article" date="2019" name="Int. J. Syst. Evol. Microbiol.">
        <title>The Global Catalogue of Microorganisms (GCM) 10K type strain sequencing project: providing services to taxonomists for standard genome sequencing and annotation.</title>
        <authorList>
            <consortium name="The Broad Institute Genomics Platform"/>
            <consortium name="The Broad Institute Genome Sequencing Center for Infectious Disease"/>
            <person name="Wu L."/>
            <person name="Ma J."/>
        </authorList>
    </citation>
    <scope>NUCLEOTIDE SEQUENCE [LARGE SCALE GENOMIC DNA]</scope>
    <source>
        <strain evidence="9">NBRC 110107</strain>
    </source>
</reference>
<evidence type="ECO:0000256" key="2">
    <source>
        <dbReference type="ARBA" id="ARBA00023012"/>
    </source>
</evidence>
<evidence type="ECO:0000259" key="6">
    <source>
        <dbReference type="PROSITE" id="PS50110"/>
    </source>
</evidence>
<evidence type="ECO:0000313" key="9">
    <source>
        <dbReference type="Proteomes" id="UP001156921"/>
    </source>
</evidence>
<dbReference type="CDD" id="cd00383">
    <property type="entry name" value="trans_reg_C"/>
    <property type="match status" value="1"/>
</dbReference>
<dbReference type="EMBL" id="BSOY01000040">
    <property type="protein sequence ID" value="GLS01850.1"/>
    <property type="molecule type" value="Genomic_DNA"/>
</dbReference>
<dbReference type="PROSITE" id="PS51755">
    <property type="entry name" value="OMPR_PHOB"/>
    <property type="match status" value="1"/>
</dbReference>
<feature type="modified residue" description="4-aspartylphosphate" evidence="4">
    <location>
        <position position="68"/>
    </location>
</feature>
<comment type="caution">
    <text evidence="8">The sequence shown here is derived from an EMBL/GenBank/DDBJ whole genome shotgun (WGS) entry which is preliminary data.</text>
</comment>
<evidence type="ECO:0000256" key="5">
    <source>
        <dbReference type="PROSITE-ProRule" id="PRU01091"/>
    </source>
</evidence>
<dbReference type="Pfam" id="PF00072">
    <property type="entry name" value="Response_reg"/>
    <property type="match status" value="1"/>
</dbReference>
<sequence length="240" mass="26801">MADRATLAILVPMPTPKTILIIDDDDDLREALAEQLALHEAFRPVQAATAAEGVRMGREVRADLILLDVDLPDMDGREACRLLRKDGVSTPIIMLTGQSSDSDTVLGLESGANDYVTKPFRFAVLLARIRAHLRSHEQSEDAVFRIGPYEFRPAAKVLIDDKGRKVRLTEKETNILKYLYRAGAKAVSREELLTEVWGYNAGVTTHTLETHIYRLRQKIEPEPGQARLLLTDAGGYRLQP</sequence>
<dbReference type="CDD" id="cd17574">
    <property type="entry name" value="REC_OmpR"/>
    <property type="match status" value="1"/>
</dbReference>
<feature type="domain" description="Response regulatory" evidence="6">
    <location>
        <begin position="18"/>
        <end position="133"/>
    </location>
</feature>
<dbReference type="Gene3D" id="1.10.10.10">
    <property type="entry name" value="Winged helix-like DNA-binding domain superfamily/Winged helix DNA-binding domain"/>
    <property type="match status" value="1"/>
</dbReference>
<dbReference type="PANTHER" id="PTHR48111:SF40">
    <property type="entry name" value="PHOSPHATE REGULON TRANSCRIPTIONAL REGULATORY PROTEIN PHOB"/>
    <property type="match status" value="1"/>
</dbReference>
<evidence type="ECO:0000259" key="7">
    <source>
        <dbReference type="PROSITE" id="PS51755"/>
    </source>
</evidence>
<evidence type="ECO:0000256" key="3">
    <source>
        <dbReference type="ARBA" id="ARBA00023125"/>
    </source>
</evidence>
<protein>
    <submittedName>
        <fullName evidence="8">DNA-binding response regulator</fullName>
    </submittedName>
</protein>
<feature type="domain" description="OmpR/PhoB-type" evidence="7">
    <location>
        <begin position="141"/>
        <end position="240"/>
    </location>
</feature>
<dbReference type="SUPFAM" id="SSF46894">
    <property type="entry name" value="C-terminal effector domain of the bipartite response regulators"/>
    <property type="match status" value="1"/>
</dbReference>
<dbReference type="InterPro" id="IPR001867">
    <property type="entry name" value="OmpR/PhoB-type_DNA-bd"/>
</dbReference>
<dbReference type="PANTHER" id="PTHR48111">
    <property type="entry name" value="REGULATOR OF RPOS"/>
    <property type="match status" value="1"/>
</dbReference>
<evidence type="ECO:0000256" key="4">
    <source>
        <dbReference type="PROSITE-ProRule" id="PRU00169"/>
    </source>
</evidence>
<dbReference type="InterPro" id="IPR016032">
    <property type="entry name" value="Sig_transdc_resp-reg_C-effctor"/>
</dbReference>
<accession>A0ABQ6BL69</accession>
<evidence type="ECO:0000313" key="8">
    <source>
        <dbReference type="EMBL" id="GLS01850.1"/>
    </source>
</evidence>
<dbReference type="SMART" id="SM00448">
    <property type="entry name" value="REC"/>
    <property type="match status" value="1"/>
</dbReference>
<evidence type="ECO:0000256" key="1">
    <source>
        <dbReference type="ARBA" id="ARBA00022553"/>
    </source>
</evidence>
<organism evidence="8 9">
    <name type="scientific">Brevundimonas denitrificans</name>
    <dbReference type="NCBI Taxonomy" id="1443434"/>
    <lineage>
        <taxon>Bacteria</taxon>
        <taxon>Pseudomonadati</taxon>
        <taxon>Pseudomonadota</taxon>
        <taxon>Alphaproteobacteria</taxon>
        <taxon>Caulobacterales</taxon>
        <taxon>Caulobacteraceae</taxon>
        <taxon>Brevundimonas</taxon>
    </lineage>
</organism>
<dbReference type="InterPro" id="IPR036388">
    <property type="entry name" value="WH-like_DNA-bd_sf"/>
</dbReference>
<keyword evidence="9" id="KW-1185">Reference proteome</keyword>
<keyword evidence="1 4" id="KW-0597">Phosphoprotein</keyword>
<gene>
    <name evidence="8" type="ORF">GCM10007859_18680</name>
</gene>
<feature type="DNA-binding region" description="OmpR/PhoB-type" evidence="5">
    <location>
        <begin position="141"/>
        <end position="240"/>
    </location>
</feature>
<dbReference type="InterPro" id="IPR011006">
    <property type="entry name" value="CheY-like_superfamily"/>
</dbReference>
<proteinExistence type="predicted"/>
<dbReference type="Pfam" id="PF00486">
    <property type="entry name" value="Trans_reg_C"/>
    <property type="match status" value="1"/>
</dbReference>
<dbReference type="GO" id="GO:0003677">
    <property type="term" value="F:DNA binding"/>
    <property type="evidence" value="ECO:0007669"/>
    <property type="project" value="UniProtKB-KW"/>
</dbReference>
<dbReference type="Proteomes" id="UP001156921">
    <property type="component" value="Unassembled WGS sequence"/>
</dbReference>
<dbReference type="InterPro" id="IPR001789">
    <property type="entry name" value="Sig_transdc_resp-reg_receiver"/>
</dbReference>
<keyword evidence="2" id="KW-0902">Two-component regulatory system</keyword>
<dbReference type="Gene3D" id="3.40.50.2300">
    <property type="match status" value="1"/>
</dbReference>
<keyword evidence="3 5" id="KW-0238">DNA-binding</keyword>
<dbReference type="SUPFAM" id="SSF52172">
    <property type="entry name" value="CheY-like"/>
    <property type="match status" value="1"/>
</dbReference>
<dbReference type="PROSITE" id="PS50110">
    <property type="entry name" value="RESPONSE_REGULATORY"/>
    <property type="match status" value="1"/>
</dbReference>